<feature type="domain" description="CsbD-like" evidence="2">
    <location>
        <begin position="7"/>
        <end position="58"/>
    </location>
</feature>
<evidence type="ECO:0000256" key="1">
    <source>
        <dbReference type="ARBA" id="ARBA00009129"/>
    </source>
</evidence>
<dbReference type="Pfam" id="PF05532">
    <property type="entry name" value="CsbD"/>
    <property type="match status" value="1"/>
</dbReference>
<dbReference type="PANTHER" id="PTHR34977">
    <property type="entry name" value="UPF0337 PROTEIN YJBJ"/>
    <property type="match status" value="1"/>
</dbReference>
<gene>
    <name evidence="3" type="ORF">ABS648_13465</name>
</gene>
<dbReference type="SUPFAM" id="SSF69047">
    <property type="entry name" value="Hypothetical protein YjbJ"/>
    <property type="match status" value="1"/>
</dbReference>
<dbReference type="AlphaFoldDB" id="A0AAU7Y8L6"/>
<sequence>MSLLSADHLQGMWKQQIGAAKIAWGNLTEDELLRTEGQTQRLAGLLQERYAISRDEADQQVKDFLEKNKC</sequence>
<accession>A0AAU7Y8L6</accession>
<dbReference type="EMBL" id="CP158373">
    <property type="protein sequence ID" value="XBY66727.1"/>
    <property type="molecule type" value="Genomic_DNA"/>
</dbReference>
<dbReference type="PIRSF" id="PIRSF039008">
    <property type="entry name" value="YjbJ"/>
    <property type="match status" value="1"/>
</dbReference>
<evidence type="ECO:0000259" key="2">
    <source>
        <dbReference type="Pfam" id="PF05532"/>
    </source>
</evidence>
<dbReference type="InterPro" id="IPR036629">
    <property type="entry name" value="YjbJ_sf"/>
</dbReference>
<dbReference type="InterPro" id="IPR026042">
    <property type="entry name" value="YjbJ"/>
</dbReference>
<evidence type="ECO:0000313" key="3">
    <source>
        <dbReference type="EMBL" id="XBY66727.1"/>
    </source>
</evidence>
<dbReference type="Gene3D" id="1.10.1470.10">
    <property type="entry name" value="YjbJ"/>
    <property type="match status" value="1"/>
</dbReference>
<proteinExistence type="inferred from homology"/>
<dbReference type="RefSeq" id="WP_350448463.1">
    <property type="nucleotide sequence ID" value="NZ_CP158373.1"/>
</dbReference>
<reference evidence="3" key="1">
    <citation type="submission" date="2023-08" db="EMBL/GenBank/DDBJ databases">
        <title>Increased levels of nutrients transform a symbiont into a lethal pathobiont.</title>
        <authorList>
            <person name="Lachnit T."/>
            <person name="Ulrich L."/>
            <person name="Willmer F.M."/>
            <person name="Hasenbein T."/>
            <person name="Steiner L.X."/>
            <person name="Wolters M."/>
            <person name="Herbst E.M."/>
            <person name="Deines P."/>
        </authorList>
    </citation>
    <scope>NUCLEOTIDE SEQUENCE</scope>
    <source>
        <strain evidence="3">T3</strain>
    </source>
</reference>
<name>A0AAU7Y8L6_9PSED</name>
<comment type="similarity">
    <text evidence="1">Belongs to the UPF0337 (CsbD) family.</text>
</comment>
<dbReference type="InterPro" id="IPR008462">
    <property type="entry name" value="CsbD"/>
</dbReference>
<dbReference type="PANTHER" id="PTHR34977:SF1">
    <property type="entry name" value="UPF0337 PROTEIN YJBJ"/>
    <property type="match status" value="1"/>
</dbReference>
<protein>
    <submittedName>
        <fullName evidence="3">CsbD family protein</fullName>
    </submittedName>
</protein>
<organism evidence="3">
    <name type="scientific">Pseudomonas solani</name>
    <dbReference type="NCBI Taxonomy" id="2731552"/>
    <lineage>
        <taxon>Bacteria</taxon>
        <taxon>Pseudomonadati</taxon>
        <taxon>Pseudomonadota</taxon>
        <taxon>Gammaproteobacteria</taxon>
        <taxon>Pseudomonadales</taxon>
        <taxon>Pseudomonadaceae</taxon>
        <taxon>Pseudomonas</taxon>
    </lineage>
</organism>
<dbReference type="InterPro" id="IPR050423">
    <property type="entry name" value="UPF0337_stress_rsp"/>
</dbReference>